<evidence type="ECO:0000256" key="3">
    <source>
        <dbReference type="ARBA" id="ARBA00006524"/>
    </source>
</evidence>
<evidence type="ECO:0000256" key="2">
    <source>
        <dbReference type="ARBA" id="ARBA00004141"/>
    </source>
</evidence>
<name>A0A815HKF8_ADIRI</name>
<comment type="caution">
    <text evidence="11">The sequence shown here is derived from an EMBL/GenBank/DDBJ whole genome shotgun (WGS) entry which is preliminary data.</text>
</comment>
<dbReference type="Proteomes" id="UP000663852">
    <property type="component" value="Unassembled WGS sequence"/>
</dbReference>
<feature type="transmembrane region" description="Helical" evidence="10">
    <location>
        <begin position="291"/>
        <end position="313"/>
    </location>
</feature>
<evidence type="ECO:0000313" key="11">
    <source>
        <dbReference type="EMBL" id="CAF1355186.1"/>
    </source>
</evidence>
<sequence>MSLLSTLDPIIRSVFSRWTALQLAVAHSMGGSESEAKYEAFISTFAEFLTRNLRPSLPVSAVESEIQVYLDEVLDEEFNTELDDGSSQELAQLFQELQLQQAMTPAVQKSIRNENDAESSTSDEDDDDDRIDEEEEEEVGEGRAKPQSMDVDEDGWTTMGIFRFGNAEYSTNFFVASICMFLSTLCCISAFASPYWTKRYLDTPQDFQNIGLWELCLYKYRHYKDDLQIPYTGCFWFWTNEMYRFRDWIIPPWFKWVQAFATLAFIFTIATISSLAVAVFSAFRWQWRYQLIWCIMSFVIVACELVALCIYGVYSQDRLWMPRPEFNYLSYSYWIEAGALVLALTACLLFGAEIQFLREPFETYIDEKHYHDQFPYSPSNGSHLQLTQSRNRFSQYEV</sequence>
<comment type="similarity">
    <text evidence="3">Belongs to the TSR2 family.</text>
</comment>
<feature type="transmembrane region" description="Helical" evidence="10">
    <location>
        <begin position="173"/>
        <end position="196"/>
    </location>
</feature>
<dbReference type="PANTHER" id="PTHR21284">
    <property type="entry name" value="EG:80H7.2 PROTEIN"/>
    <property type="match status" value="1"/>
</dbReference>
<dbReference type="PANTHER" id="PTHR21284:SF12">
    <property type="entry name" value="EG:80H7.2 PROTEIN"/>
    <property type="match status" value="1"/>
</dbReference>
<dbReference type="GO" id="GO:0006364">
    <property type="term" value="P:rRNA processing"/>
    <property type="evidence" value="ECO:0007669"/>
    <property type="project" value="UniProtKB-KW"/>
</dbReference>
<accession>A0A815HKF8</accession>
<evidence type="ECO:0000256" key="10">
    <source>
        <dbReference type="SAM" id="Phobius"/>
    </source>
</evidence>
<dbReference type="Gene3D" id="1.20.140.150">
    <property type="match status" value="1"/>
</dbReference>
<keyword evidence="7 10" id="KW-1133">Transmembrane helix</keyword>
<proteinExistence type="inferred from homology"/>
<evidence type="ECO:0000256" key="5">
    <source>
        <dbReference type="ARBA" id="ARBA00022552"/>
    </source>
</evidence>
<keyword evidence="8 10" id="KW-0472">Membrane</keyword>
<organism evidence="11 12">
    <name type="scientific">Adineta ricciae</name>
    <name type="common">Rotifer</name>
    <dbReference type="NCBI Taxonomy" id="249248"/>
    <lineage>
        <taxon>Eukaryota</taxon>
        <taxon>Metazoa</taxon>
        <taxon>Spiralia</taxon>
        <taxon>Gnathifera</taxon>
        <taxon>Rotifera</taxon>
        <taxon>Eurotatoria</taxon>
        <taxon>Bdelloidea</taxon>
        <taxon>Adinetida</taxon>
        <taxon>Adinetidae</taxon>
        <taxon>Adineta</taxon>
    </lineage>
</organism>
<protein>
    <recommendedName>
        <fullName evidence="4">Pre-rRNA-processing protein TSR2 homolog</fullName>
    </recommendedName>
</protein>
<comment type="subcellular location">
    <subcellularLocation>
        <location evidence="2">Membrane</location>
        <topology evidence="2">Multi-pass membrane protein</topology>
    </subcellularLocation>
</comment>
<evidence type="ECO:0000313" key="12">
    <source>
        <dbReference type="Proteomes" id="UP000663852"/>
    </source>
</evidence>
<dbReference type="Pfam" id="PF10273">
    <property type="entry name" value="WGG"/>
    <property type="match status" value="1"/>
</dbReference>
<dbReference type="InterPro" id="IPR004031">
    <property type="entry name" value="PMP22/EMP/MP20/Claudin"/>
</dbReference>
<reference evidence="11" key="1">
    <citation type="submission" date="2021-02" db="EMBL/GenBank/DDBJ databases">
        <authorList>
            <person name="Nowell W R."/>
        </authorList>
    </citation>
    <scope>NUCLEOTIDE SEQUENCE</scope>
</reference>
<evidence type="ECO:0000256" key="1">
    <source>
        <dbReference type="ARBA" id="ARBA00002210"/>
    </source>
</evidence>
<feature type="transmembrane region" description="Helical" evidence="10">
    <location>
        <begin position="333"/>
        <end position="352"/>
    </location>
</feature>
<keyword evidence="5" id="KW-0698">rRNA processing</keyword>
<evidence type="ECO:0000256" key="8">
    <source>
        <dbReference type="ARBA" id="ARBA00023136"/>
    </source>
</evidence>
<evidence type="ECO:0000256" key="4">
    <source>
        <dbReference type="ARBA" id="ARBA00017551"/>
    </source>
</evidence>
<dbReference type="OrthoDB" id="6140671at2759"/>
<dbReference type="Pfam" id="PF13903">
    <property type="entry name" value="Claudin_2"/>
    <property type="match status" value="1"/>
</dbReference>
<dbReference type="AlphaFoldDB" id="A0A815HKF8"/>
<feature type="region of interest" description="Disordered" evidence="9">
    <location>
        <begin position="105"/>
        <end position="152"/>
    </location>
</feature>
<dbReference type="GO" id="GO:0016020">
    <property type="term" value="C:membrane"/>
    <property type="evidence" value="ECO:0007669"/>
    <property type="project" value="UniProtKB-SubCell"/>
</dbReference>
<feature type="transmembrane region" description="Helical" evidence="10">
    <location>
        <begin position="256"/>
        <end position="279"/>
    </location>
</feature>
<evidence type="ECO:0000256" key="9">
    <source>
        <dbReference type="SAM" id="MobiDB-lite"/>
    </source>
</evidence>
<evidence type="ECO:0000256" key="7">
    <source>
        <dbReference type="ARBA" id="ARBA00022989"/>
    </source>
</evidence>
<dbReference type="EMBL" id="CAJNOJ010000268">
    <property type="protein sequence ID" value="CAF1355186.1"/>
    <property type="molecule type" value="Genomic_DNA"/>
</dbReference>
<comment type="function">
    <text evidence="1">May be involved in 20S pre-rRNA processing.</text>
</comment>
<gene>
    <name evidence="11" type="ORF">EDS130_LOCUS33503</name>
</gene>
<evidence type="ECO:0000256" key="6">
    <source>
        <dbReference type="ARBA" id="ARBA00022692"/>
    </source>
</evidence>
<feature type="compositionally biased region" description="Acidic residues" evidence="9">
    <location>
        <begin position="121"/>
        <end position="139"/>
    </location>
</feature>
<keyword evidence="6 10" id="KW-0812">Transmembrane</keyword>
<dbReference type="InterPro" id="IPR019398">
    <property type="entry name" value="Pre-rRNA_process_TSR2"/>
</dbReference>